<comment type="caution">
    <text evidence="2">The sequence shown here is derived from an EMBL/GenBank/DDBJ whole genome shotgun (WGS) entry which is preliminary data.</text>
</comment>
<feature type="transmembrane region" description="Helical" evidence="1">
    <location>
        <begin position="48"/>
        <end position="66"/>
    </location>
</feature>
<evidence type="ECO:0000313" key="3">
    <source>
        <dbReference type="Proteomes" id="UP000530268"/>
    </source>
</evidence>
<keyword evidence="1" id="KW-0472">Membrane</keyword>
<dbReference type="Proteomes" id="UP000530268">
    <property type="component" value="Unassembled WGS sequence"/>
</dbReference>
<accession>A0A7W6E5U7</accession>
<keyword evidence="1" id="KW-1133">Transmembrane helix</keyword>
<sequence>MSTLETIRQVIGAAPEQLTALCLSGAAGAYVRAVFAPQASWRRRMSEGFAGALSAIFLGGLVGHLIHSLTDAGTWAFLAAGFVMGEGGIAAVRGVRKLILKEQPK</sequence>
<proteinExistence type="predicted"/>
<evidence type="ECO:0000256" key="1">
    <source>
        <dbReference type="SAM" id="Phobius"/>
    </source>
</evidence>
<evidence type="ECO:0008006" key="4">
    <source>
        <dbReference type="Google" id="ProtNLM"/>
    </source>
</evidence>
<dbReference type="AlphaFoldDB" id="A0A7W6E5U7"/>
<dbReference type="RefSeq" id="WP_184567128.1">
    <property type="nucleotide sequence ID" value="NZ_JACIEI010000013.1"/>
</dbReference>
<reference evidence="2 3" key="1">
    <citation type="submission" date="2020-08" db="EMBL/GenBank/DDBJ databases">
        <title>Genomic Encyclopedia of Type Strains, Phase IV (KMG-IV): sequencing the most valuable type-strain genomes for metagenomic binning, comparative biology and taxonomic classification.</title>
        <authorList>
            <person name="Goeker M."/>
        </authorList>
    </citation>
    <scope>NUCLEOTIDE SEQUENCE [LARGE SCALE GENOMIC DNA]</scope>
    <source>
        <strain evidence="2 3">DSM 102234</strain>
    </source>
</reference>
<evidence type="ECO:0000313" key="2">
    <source>
        <dbReference type="EMBL" id="MBB3995316.1"/>
    </source>
</evidence>
<name>A0A7W6E5U7_9RHOB</name>
<gene>
    <name evidence="2" type="ORF">GGR95_002971</name>
</gene>
<organism evidence="2 3">
    <name type="scientific">Sulfitobacter undariae</name>
    <dbReference type="NCBI Taxonomy" id="1563671"/>
    <lineage>
        <taxon>Bacteria</taxon>
        <taxon>Pseudomonadati</taxon>
        <taxon>Pseudomonadota</taxon>
        <taxon>Alphaproteobacteria</taxon>
        <taxon>Rhodobacterales</taxon>
        <taxon>Roseobacteraceae</taxon>
        <taxon>Sulfitobacter</taxon>
    </lineage>
</organism>
<protein>
    <recommendedName>
        <fullName evidence="4">LydA family holin superfamily III</fullName>
    </recommendedName>
</protein>
<feature type="transmembrane region" description="Helical" evidence="1">
    <location>
        <begin position="72"/>
        <end position="95"/>
    </location>
</feature>
<dbReference type="EMBL" id="JACIEI010000013">
    <property type="protein sequence ID" value="MBB3995316.1"/>
    <property type="molecule type" value="Genomic_DNA"/>
</dbReference>
<keyword evidence="1" id="KW-0812">Transmembrane</keyword>
<keyword evidence="3" id="KW-1185">Reference proteome</keyword>